<gene>
    <name evidence="1" type="ORF">AGLY_005455</name>
</gene>
<reference evidence="1 2" key="1">
    <citation type="submission" date="2019-08" db="EMBL/GenBank/DDBJ databases">
        <title>The genome of the soybean aphid Biotype 1, its phylome, world population structure and adaptation to the North American continent.</title>
        <authorList>
            <person name="Giordano R."/>
            <person name="Donthu R.K."/>
            <person name="Hernandez A.G."/>
            <person name="Wright C.L."/>
            <person name="Zimin A.V."/>
        </authorList>
    </citation>
    <scope>NUCLEOTIDE SEQUENCE [LARGE SCALE GENOMIC DNA]</scope>
    <source>
        <tissue evidence="1">Whole aphids</tissue>
    </source>
</reference>
<dbReference type="AlphaFoldDB" id="A0A6G0TWE7"/>
<comment type="caution">
    <text evidence="1">The sequence shown here is derived from an EMBL/GenBank/DDBJ whole genome shotgun (WGS) entry which is preliminary data.</text>
</comment>
<accession>A0A6G0TWE7</accession>
<organism evidence="1 2">
    <name type="scientific">Aphis glycines</name>
    <name type="common">Soybean aphid</name>
    <dbReference type="NCBI Taxonomy" id="307491"/>
    <lineage>
        <taxon>Eukaryota</taxon>
        <taxon>Metazoa</taxon>
        <taxon>Ecdysozoa</taxon>
        <taxon>Arthropoda</taxon>
        <taxon>Hexapoda</taxon>
        <taxon>Insecta</taxon>
        <taxon>Pterygota</taxon>
        <taxon>Neoptera</taxon>
        <taxon>Paraneoptera</taxon>
        <taxon>Hemiptera</taxon>
        <taxon>Sternorrhyncha</taxon>
        <taxon>Aphidomorpha</taxon>
        <taxon>Aphidoidea</taxon>
        <taxon>Aphididae</taxon>
        <taxon>Aphidini</taxon>
        <taxon>Aphis</taxon>
        <taxon>Aphis</taxon>
    </lineage>
</organism>
<dbReference type="Proteomes" id="UP000475862">
    <property type="component" value="Unassembled WGS sequence"/>
</dbReference>
<evidence type="ECO:0000313" key="1">
    <source>
        <dbReference type="EMBL" id="KAE9538873.1"/>
    </source>
</evidence>
<sequence length="285" mass="32217">MNNLFAEAVQVYAVDKRVDNIYLYAYKIMSHSHSLDNFSPDTFNQAEEELFSPRALNSFVFNPLCLPNSAPLLELVSYSKRNAQSSRVSAASYFPCLLYNAPRFLSVVVTVGESTLAALCQPPYSVYGAAPVLLFLFSSRSSATCHIGLLSPDHLVLTFFHIFPMRVDNILDDFLQEFFHVLPMHHLGDHDLMFFLNPPKLVYTMGQLLHIFPATHTELLNYVMSLNVLESHNQLQHLLVEQTVMVFIRVCPMPYCTYTSACTVFSGITALCCEQDGQVPMVWLI</sequence>
<keyword evidence="2" id="KW-1185">Reference proteome</keyword>
<proteinExistence type="predicted"/>
<protein>
    <submittedName>
        <fullName evidence="1">Uncharacterized protein</fullName>
    </submittedName>
</protein>
<dbReference type="EMBL" id="VYZN01000015">
    <property type="protein sequence ID" value="KAE9538873.1"/>
    <property type="molecule type" value="Genomic_DNA"/>
</dbReference>
<name>A0A6G0TWE7_APHGL</name>
<evidence type="ECO:0000313" key="2">
    <source>
        <dbReference type="Proteomes" id="UP000475862"/>
    </source>
</evidence>